<evidence type="ECO:0000313" key="2">
    <source>
        <dbReference type="EMBL" id="VGO22504.1"/>
    </source>
</evidence>
<evidence type="ECO:0000256" key="1">
    <source>
        <dbReference type="SAM" id="SignalP"/>
    </source>
</evidence>
<reference evidence="2 3" key="1">
    <citation type="submission" date="2019-04" db="EMBL/GenBank/DDBJ databases">
        <authorList>
            <person name="Van Vliet M D."/>
        </authorList>
    </citation>
    <scope>NUCLEOTIDE SEQUENCE [LARGE SCALE GENOMIC DNA]</scope>
    <source>
        <strain evidence="2 3">F21</strain>
    </source>
</reference>
<dbReference type="EMBL" id="CAAHFH010000002">
    <property type="protein sequence ID" value="VGO22504.1"/>
    <property type="molecule type" value="Genomic_DNA"/>
</dbReference>
<keyword evidence="3" id="KW-1185">Reference proteome</keyword>
<name>A0A6C2UTE1_9BACT</name>
<gene>
    <name evidence="2" type="ORF">SCARR_04587</name>
</gene>
<feature type="chain" id="PRO_5025347042" evidence="1">
    <location>
        <begin position="24"/>
        <end position="70"/>
    </location>
</feature>
<feature type="signal peptide" evidence="1">
    <location>
        <begin position="1"/>
        <end position="23"/>
    </location>
</feature>
<evidence type="ECO:0000313" key="3">
    <source>
        <dbReference type="Proteomes" id="UP000346198"/>
    </source>
</evidence>
<dbReference type="AlphaFoldDB" id="A0A6C2UTE1"/>
<dbReference type="RefSeq" id="WP_136063885.1">
    <property type="nucleotide sequence ID" value="NZ_CAAHFH010000002.1"/>
</dbReference>
<protein>
    <submittedName>
        <fullName evidence="2">Uncharacterized protein</fullName>
    </submittedName>
</protein>
<keyword evidence="1" id="KW-0732">Signal</keyword>
<dbReference type="Proteomes" id="UP000346198">
    <property type="component" value="Unassembled WGS sequence"/>
</dbReference>
<organism evidence="2 3">
    <name type="scientific">Pontiella sulfatireligans</name>
    <dbReference type="NCBI Taxonomy" id="2750658"/>
    <lineage>
        <taxon>Bacteria</taxon>
        <taxon>Pseudomonadati</taxon>
        <taxon>Kiritimatiellota</taxon>
        <taxon>Kiritimatiellia</taxon>
        <taxon>Kiritimatiellales</taxon>
        <taxon>Pontiellaceae</taxon>
        <taxon>Pontiella</taxon>
    </lineage>
</organism>
<sequence>MNALAIACLYLALSLFGSRVQQAPAPETALPPSSAAVAPVQCLEERGDSMLFEISAMVLPFDRVIAAPFD</sequence>
<proteinExistence type="predicted"/>
<accession>A0A6C2UTE1</accession>